<dbReference type="EMBL" id="ANJA01004973">
    <property type="protein sequence ID" value="ETO58653.1"/>
    <property type="molecule type" value="Genomic_DNA"/>
</dbReference>
<protein>
    <submittedName>
        <fullName evidence="1">Uncharacterized protein</fullName>
    </submittedName>
</protein>
<comment type="caution">
    <text evidence="1">The sequence shown here is derived from an EMBL/GenBank/DDBJ whole genome shotgun (WGS) entry which is preliminary data.</text>
</comment>
<name>A0A080YW92_PHYNI</name>
<organism evidence="1 2">
    <name type="scientific">Phytophthora nicotianae P1976</name>
    <dbReference type="NCBI Taxonomy" id="1317066"/>
    <lineage>
        <taxon>Eukaryota</taxon>
        <taxon>Sar</taxon>
        <taxon>Stramenopiles</taxon>
        <taxon>Oomycota</taxon>
        <taxon>Peronosporomycetes</taxon>
        <taxon>Peronosporales</taxon>
        <taxon>Peronosporaceae</taxon>
        <taxon>Phytophthora</taxon>
    </lineage>
</organism>
<sequence>MRGIGLKERVRNEYQMNPKTNVYLTNKVTVSEDEASPERCADTRE</sequence>
<evidence type="ECO:0000313" key="2">
    <source>
        <dbReference type="Proteomes" id="UP000028582"/>
    </source>
</evidence>
<dbReference type="AlphaFoldDB" id="A0A080YW92"/>
<gene>
    <name evidence="1" type="ORF">F444_22965</name>
</gene>
<proteinExistence type="predicted"/>
<accession>A0A080YW92</accession>
<dbReference type="Proteomes" id="UP000028582">
    <property type="component" value="Unassembled WGS sequence"/>
</dbReference>
<reference evidence="1 2" key="1">
    <citation type="submission" date="2013-11" db="EMBL/GenBank/DDBJ databases">
        <title>The Genome Sequence of Phytophthora parasitica P1976.</title>
        <authorList>
            <consortium name="The Broad Institute Genomics Platform"/>
            <person name="Russ C."/>
            <person name="Tyler B."/>
            <person name="Panabieres F."/>
            <person name="Shan W."/>
            <person name="Tripathy S."/>
            <person name="Grunwald N."/>
            <person name="Machado M."/>
            <person name="Johnson C.S."/>
            <person name="Walker B."/>
            <person name="Young S."/>
            <person name="Zeng Q."/>
            <person name="Gargeya S."/>
            <person name="Fitzgerald M."/>
            <person name="Haas B."/>
            <person name="Abouelleil A."/>
            <person name="Allen A.W."/>
            <person name="Alvarado L."/>
            <person name="Arachchi H.M."/>
            <person name="Berlin A.M."/>
            <person name="Chapman S.B."/>
            <person name="Gainer-Dewar J."/>
            <person name="Goldberg J."/>
            <person name="Griggs A."/>
            <person name="Gujja S."/>
            <person name="Hansen M."/>
            <person name="Howarth C."/>
            <person name="Imamovic A."/>
            <person name="Ireland A."/>
            <person name="Larimer J."/>
            <person name="McCowan C."/>
            <person name="Murphy C."/>
            <person name="Pearson M."/>
            <person name="Poon T.W."/>
            <person name="Priest M."/>
            <person name="Roberts A."/>
            <person name="Saif S."/>
            <person name="Shea T."/>
            <person name="Sisk P."/>
            <person name="Sykes S."/>
            <person name="Wortman J."/>
            <person name="Nusbaum C."/>
            <person name="Birren B."/>
        </authorList>
    </citation>
    <scope>NUCLEOTIDE SEQUENCE [LARGE SCALE GENOMIC DNA]</scope>
    <source>
        <strain evidence="1 2">P1976</strain>
    </source>
</reference>
<evidence type="ECO:0000313" key="1">
    <source>
        <dbReference type="EMBL" id="ETO58653.1"/>
    </source>
</evidence>